<evidence type="ECO:0000256" key="2">
    <source>
        <dbReference type="ARBA" id="ARBA00007935"/>
    </source>
</evidence>
<keyword evidence="7 8" id="KW-0472">Membrane</keyword>
<keyword evidence="5 8" id="KW-0812">Transmembrane</keyword>
<keyword evidence="3" id="KW-0813">Transport</keyword>
<evidence type="ECO:0000256" key="1">
    <source>
        <dbReference type="ARBA" id="ARBA00004651"/>
    </source>
</evidence>
<feature type="transmembrane region" description="Helical" evidence="8">
    <location>
        <begin position="286"/>
        <end position="304"/>
    </location>
</feature>
<protein>
    <submittedName>
        <fullName evidence="9">Iron ABC transporter permease</fullName>
    </submittedName>
</protein>
<dbReference type="InterPro" id="IPR037294">
    <property type="entry name" value="ABC_BtuC-like"/>
</dbReference>
<reference evidence="9" key="1">
    <citation type="submission" date="2020-08" db="EMBL/GenBank/DDBJ databases">
        <title>Genome public.</title>
        <authorList>
            <person name="Liu C."/>
            <person name="Sun Q."/>
        </authorList>
    </citation>
    <scope>NUCLEOTIDE SEQUENCE</scope>
    <source>
        <strain evidence="9">NSJ-42</strain>
    </source>
</reference>
<comment type="similarity">
    <text evidence="2">Belongs to the binding-protein-dependent transport system permease family. FecCD subfamily.</text>
</comment>
<dbReference type="FunFam" id="1.10.3470.10:FF:000001">
    <property type="entry name" value="Vitamin B12 ABC transporter permease BtuC"/>
    <property type="match status" value="1"/>
</dbReference>
<feature type="transmembrane region" description="Helical" evidence="8">
    <location>
        <begin position="246"/>
        <end position="274"/>
    </location>
</feature>
<dbReference type="AlphaFoldDB" id="A0A8I0A491"/>
<feature type="transmembrane region" description="Helical" evidence="8">
    <location>
        <begin position="120"/>
        <end position="143"/>
    </location>
</feature>
<keyword evidence="10" id="KW-1185">Reference proteome</keyword>
<dbReference type="Proteomes" id="UP000662088">
    <property type="component" value="Unassembled WGS sequence"/>
</dbReference>
<evidence type="ECO:0000256" key="3">
    <source>
        <dbReference type="ARBA" id="ARBA00022448"/>
    </source>
</evidence>
<dbReference type="GO" id="GO:0022857">
    <property type="term" value="F:transmembrane transporter activity"/>
    <property type="evidence" value="ECO:0007669"/>
    <property type="project" value="InterPro"/>
</dbReference>
<dbReference type="GO" id="GO:0033214">
    <property type="term" value="P:siderophore-iron import into cell"/>
    <property type="evidence" value="ECO:0007669"/>
    <property type="project" value="TreeGrafter"/>
</dbReference>
<dbReference type="GO" id="GO:0005886">
    <property type="term" value="C:plasma membrane"/>
    <property type="evidence" value="ECO:0007669"/>
    <property type="project" value="UniProtKB-SubCell"/>
</dbReference>
<gene>
    <name evidence="9" type="ORF">H8R92_01465</name>
</gene>
<evidence type="ECO:0000256" key="8">
    <source>
        <dbReference type="SAM" id="Phobius"/>
    </source>
</evidence>
<feature type="transmembrane region" description="Helical" evidence="8">
    <location>
        <begin position="197"/>
        <end position="217"/>
    </location>
</feature>
<evidence type="ECO:0000256" key="7">
    <source>
        <dbReference type="ARBA" id="ARBA00023136"/>
    </source>
</evidence>
<organism evidence="9 10">
    <name type="scientific">Clostridium lentum</name>
    <dbReference type="NCBI Taxonomy" id="2763037"/>
    <lineage>
        <taxon>Bacteria</taxon>
        <taxon>Bacillati</taxon>
        <taxon>Bacillota</taxon>
        <taxon>Clostridia</taxon>
        <taxon>Eubacteriales</taxon>
        <taxon>Clostridiaceae</taxon>
        <taxon>Clostridium</taxon>
    </lineage>
</organism>
<evidence type="ECO:0000256" key="4">
    <source>
        <dbReference type="ARBA" id="ARBA00022475"/>
    </source>
</evidence>
<accession>A0A8I0A491</accession>
<dbReference type="EMBL" id="JACOOQ010000001">
    <property type="protein sequence ID" value="MBC5639119.1"/>
    <property type="molecule type" value="Genomic_DNA"/>
</dbReference>
<proteinExistence type="inferred from homology"/>
<evidence type="ECO:0000313" key="10">
    <source>
        <dbReference type="Proteomes" id="UP000662088"/>
    </source>
</evidence>
<evidence type="ECO:0000256" key="6">
    <source>
        <dbReference type="ARBA" id="ARBA00022989"/>
    </source>
</evidence>
<feature type="transmembrane region" description="Helical" evidence="8">
    <location>
        <begin position="316"/>
        <end position="333"/>
    </location>
</feature>
<keyword evidence="4" id="KW-1003">Cell membrane</keyword>
<evidence type="ECO:0000256" key="5">
    <source>
        <dbReference type="ARBA" id="ARBA00022692"/>
    </source>
</evidence>
<dbReference type="PANTHER" id="PTHR30472">
    <property type="entry name" value="FERRIC ENTEROBACTIN TRANSPORT SYSTEM PERMEASE PROTEIN"/>
    <property type="match status" value="1"/>
</dbReference>
<dbReference type="SUPFAM" id="SSF81345">
    <property type="entry name" value="ABC transporter involved in vitamin B12 uptake, BtuC"/>
    <property type="match status" value="1"/>
</dbReference>
<keyword evidence="6 8" id="KW-1133">Transmembrane helix</keyword>
<evidence type="ECO:0000313" key="9">
    <source>
        <dbReference type="EMBL" id="MBC5639119.1"/>
    </source>
</evidence>
<feature type="transmembrane region" description="Helical" evidence="8">
    <location>
        <begin position="155"/>
        <end position="177"/>
    </location>
</feature>
<dbReference type="InterPro" id="IPR000522">
    <property type="entry name" value="ABC_transptr_permease_BtuC"/>
</dbReference>
<sequence length="336" mass="36151">MKKNKFKLVLIILMALLIISFGVSLCWGTYKVTPLEVINTLLGNGSKLQNTAILSIRLPRLLVGAFVAIALSTAGAILQTITKNDLADTGIIGINAGAAVAAVLFITYSTGAYYSELGQLSIFVLPFMAIVGASVTAIIIYMMSTTHEGIRPKRLLLIGIGLNAALNAFITFFTFRGGVGDYNRVLIWTSGSLWGSGWSYVKVIVPIVAVMFILVLLNHKKLDVLNLSDELAISLGLNIEKERKKFLSLAVVLAGTATAFAGNIGFLGLIAPHIAKKLVGPYHKKFISVSAMISIVIVLIADAVSRNLFSPIEIPVGITVSIFGVPYFIYLMMKEK</sequence>
<comment type="caution">
    <text evidence="9">The sequence shown here is derived from an EMBL/GenBank/DDBJ whole genome shotgun (WGS) entry which is preliminary data.</text>
</comment>
<feature type="transmembrane region" description="Helical" evidence="8">
    <location>
        <begin position="90"/>
        <end position="114"/>
    </location>
</feature>
<feature type="transmembrane region" description="Helical" evidence="8">
    <location>
        <begin position="52"/>
        <end position="78"/>
    </location>
</feature>
<dbReference type="Pfam" id="PF01032">
    <property type="entry name" value="FecCD"/>
    <property type="match status" value="1"/>
</dbReference>
<dbReference type="RefSeq" id="WP_186834499.1">
    <property type="nucleotide sequence ID" value="NZ_JACOOQ010000001.1"/>
</dbReference>
<name>A0A8I0A491_9CLOT</name>
<comment type="subcellular location">
    <subcellularLocation>
        <location evidence="1">Cell membrane</location>
        <topology evidence="1">Multi-pass membrane protein</topology>
    </subcellularLocation>
</comment>
<dbReference type="CDD" id="cd06550">
    <property type="entry name" value="TM_ABC_iron-siderophores_like"/>
    <property type="match status" value="1"/>
</dbReference>
<dbReference type="PANTHER" id="PTHR30472:SF24">
    <property type="entry name" value="FERRIC ENTEROBACTIN TRANSPORT SYSTEM PERMEASE PROTEIN FEPG"/>
    <property type="match status" value="1"/>
</dbReference>
<dbReference type="Gene3D" id="1.10.3470.10">
    <property type="entry name" value="ABC transporter involved in vitamin B12 uptake, BtuC"/>
    <property type="match status" value="1"/>
</dbReference>